<proteinExistence type="predicted"/>
<evidence type="ECO:0000313" key="2">
    <source>
        <dbReference type="Proteomes" id="UP000653275"/>
    </source>
</evidence>
<gene>
    <name evidence="1" type="ORF">I7V27_21385</name>
</gene>
<dbReference type="Proteomes" id="UP000653275">
    <property type="component" value="Unassembled WGS sequence"/>
</dbReference>
<accession>A0AAP2AGZ3</accession>
<feature type="non-terminal residue" evidence="1">
    <location>
        <position position="172"/>
    </location>
</feature>
<organism evidence="1 2">
    <name type="scientific">Lelliottia amnigena</name>
    <name type="common">Enterobacter amnigenus</name>
    <dbReference type="NCBI Taxonomy" id="61646"/>
    <lineage>
        <taxon>Bacteria</taxon>
        <taxon>Pseudomonadati</taxon>
        <taxon>Pseudomonadota</taxon>
        <taxon>Gammaproteobacteria</taxon>
        <taxon>Enterobacterales</taxon>
        <taxon>Enterobacteriaceae</taxon>
        <taxon>Lelliottia</taxon>
    </lineage>
</organism>
<dbReference type="AlphaFoldDB" id="A0AAP2AGZ3"/>
<sequence>MIRASFDRRQIKRLREALKRLELTPKKQQRLLWRLAKYGVIPASKKAVRQQATPEGTPWAARKSGRRGKMLTGLVKLIAIKELPASGSLRLYLRGGNYSNAGRAVRSGVVGYAQQYGMTATVRKSSLRNLSESGSEKASLRQVRRLRKLGYKVKGRRSMRNAKMSEIRELSA</sequence>
<dbReference type="RefSeq" id="WP_202666483.1">
    <property type="nucleotide sequence ID" value="NZ_JAENMR010000013.1"/>
</dbReference>
<dbReference type="EMBL" id="JAENMS010000018">
    <property type="protein sequence ID" value="MBL5936979.1"/>
    <property type="molecule type" value="Genomic_DNA"/>
</dbReference>
<name>A0AAP2AGZ3_LELAM</name>
<comment type="caution">
    <text evidence="1">The sequence shown here is derived from an EMBL/GenBank/DDBJ whole genome shotgun (WGS) entry which is preliminary data.</text>
</comment>
<reference evidence="1" key="1">
    <citation type="submission" date="2020-12" db="EMBL/GenBank/DDBJ databases">
        <title>Draft genome sequence of Enterobacter spp., Lelliottia spp. and Serratia spp. isolated from drinking water reservoirs and lakes.</title>
        <authorList>
            <person name="Reitter C."/>
            <person name="Neuhaus K."/>
            <person name="Huegler M."/>
        </authorList>
    </citation>
    <scope>NUCLEOTIDE SEQUENCE</scope>
    <source>
        <strain evidence="1">TZW15</strain>
    </source>
</reference>
<evidence type="ECO:0000313" key="1">
    <source>
        <dbReference type="EMBL" id="MBL5936979.1"/>
    </source>
</evidence>
<protein>
    <submittedName>
        <fullName evidence="1">Uncharacterized protein</fullName>
    </submittedName>
</protein>